<dbReference type="InterPro" id="IPR045748">
    <property type="entry name" value="DcaP"/>
</dbReference>
<sequence>MKTILKVMFLLCGAGLSAVAAHAQKKVIIEDESPKGVVLVTIDKAGDEIIRIMNESQLPYIHEPQAPRFLLTDRKGKFALGIGGYVRATAEYDFGGIVDNIDFIPAYIPGGSKIKNQFQMDASTSTIFLKLVGHTKILGDFIVYTAGNFRDGSNKGFQLRNAYVSFRDVTVGYTYGGFMDLGALPSTIDFQGPNGATFYRATQVAYTYKGLKNFRFNASVEVPSVDGTTDSGLDIAQQRMPDFTAYAQYGWNSKSHLRVGGLIRSMTYTSTLSDKAHAVTGFGVQASATFNVGRQWQVFGQATYGKGIGQYLNDISNLNVDIVPDPDKEGKMQALPMLGWYAGLQYNISPKVFLSSTYSMSRLYSENGYPANEPSTYRYGQYFVANLFWNVTPNMQVGAEYLRGWRTNFDDSTNHANRMNLLVQYSF</sequence>
<accession>A0A1Y3YNW3</accession>
<dbReference type="AlphaFoldDB" id="A0A1Y3YNW3"/>
<reference evidence="2" key="2">
    <citation type="journal article" date="2018" name="BMC Genomics">
        <title>Whole genome sequencing and function prediction of 133 gut anaerobes isolated from chicken caecum in pure cultures.</title>
        <authorList>
            <person name="Medvecky M."/>
            <person name="Cejkova D."/>
            <person name="Polansky O."/>
            <person name="Karasova D."/>
            <person name="Kubasova T."/>
            <person name="Cizek A."/>
            <person name="Rychlik I."/>
        </authorList>
    </citation>
    <scope>NUCLEOTIDE SEQUENCE</scope>
    <source>
        <strain evidence="3">An189</strain>
        <strain evidence="2">An43</strain>
    </source>
</reference>
<feature type="chain" id="PRO_5011001589" description="Porin subfamily protein" evidence="1">
    <location>
        <begin position="21"/>
        <end position="427"/>
    </location>
</feature>
<dbReference type="SUPFAM" id="SSF56935">
    <property type="entry name" value="Porins"/>
    <property type="match status" value="1"/>
</dbReference>
<dbReference type="EMBL" id="NFII01000019">
    <property type="protein sequence ID" value="OUN99555.1"/>
    <property type="molecule type" value="Genomic_DNA"/>
</dbReference>
<protein>
    <recommendedName>
        <fullName evidence="6">Porin subfamily protein</fullName>
    </recommendedName>
</protein>
<gene>
    <name evidence="3" type="ORF">B5F24_06655</name>
    <name evidence="2" type="ORF">B5F97_15475</name>
</gene>
<dbReference type="EMBL" id="NFKE01000004">
    <property type="protein sequence ID" value="OUP34853.1"/>
    <property type="molecule type" value="Genomic_DNA"/>
</dbReference>
<proteinExistence type="predicted"/>
<dbReference type="Proteomes" id="UP000196587">
    <property type="component" value="Unassembled WGS sequence"/>
</dbReference>
<evidence type="ECO:0000313" key="2">
    <source>
        <dbReference type="EMBL" id="OUN99555.1"/>
    </source>
</evidence>
<evidence type="ECO:0000313" key="3">
    <source>
        <dbReference type="EMBL" id="OUP34853.1"/>
    </source>
</evidence>
<dbReference type="Proteomes" id="UP000195386">
    <property type="component" value="Unassembled WGS sequence"/>
</dbReference>
<name>A0A1Y3YNW3_9BACE</name>
<feature type="signal peptide" evidence="1">
    <location>
        <begin position="1"/>
        <end position="20"/>
    </location>
</feature>
<evidence type="ECO:0000256" key="1">
    <source>
        <dbReference type="SAM" id="SignalP"/>
    </source>
</evidence>
<reference evidence="4 5" key="1">
    <citation type="submission" date="2017-04" db="EMBL/GenBank/DDBJ databases">
        <title>Function of individual gut microbiota members based on whole genome sequencing of pure cultures obtained from chicken caecum.</title>
        <authorList>
            <person name="Medvecky M."/>
            <person name="Cejkova D."/>
            <person name="Polansky O."/>
            <person name="Karasova D."/>
            <person name="Kubasova T."/>
            <person name="Cizek A."/>
            <person name="Rychlik I."/>
        </authorList>
    </citation>
    <scope>NUCLEOTIDE SEQUENCE [LARGE SCALE GENOMIC DNA]</scope>
    <source>
        <strain evidence="5">An189</strain>
        <strain evidence="4">An43</strain>
    </source>
</reference>
<comment type="caution">
    <text evidence="2">The sequence shown here is derived from an EMBL/GenBank/DDBJ whole genome shotgun (WGS) entry which is preliminary data.</text>
</comment>
<organism evidence="2 4">
    <name type="scientific">Bacteroides clarus</name>
    <dbReference type="NCBI Taxonomy" id="626929"/>
    <lineage>
        <taxon>Bacteria</taxon>
        <taxon>Pseudomonadati</taxon>
        <taxon>Bacteroidota</taxon>
        <taxon>Bacteroidia</taxon>
        <taxon>Bacteroidales</taxon>
        <taxon>Bacteroidaceae</taxon>
        <taxon>Bacteroides</taxon>
    </lineage>
</organism>
<dbReference type="RefSeq" id="WP_009121580.1">
    <property type="nucleotide sequence ID" value="NZ_CALIXP010000024.1"/>
</dbReference>
<evidence type="ECO:0008006" key="6">
    <source>
        <dbReference type="Google" id="ProtNLM"/>
    </source>
</evidence>
<keyword evidence="1" id="KW-0732">Signal</keyword>
<dbReference type="GeneID" id="61678790"/>
<evidence type="ECO:0000313" key="4">
    <source>
        <dbReference type="Proteomes" id="UP000195386"/>
    </source>
</evidence>
<evidence type="ECO:0000313" key="5">
    <source>
        <dbReference type="Proteomes" id="UP000196587"/>
    </source>
</evidence>
<dbReference type="Pfam" id="PF19577">
    <property type="entry name" value="DcaP"/>
    <property type="match status" value="1"/>
</dbReference>